<dbReference type="CDD" id="cd04301">
    <property type="entry name" value="NAT_SF"/>
    <property type="match status" value="1"/>
</dbReference>
<name>A0A0D2I155_CLAB1</name>
<dbReference type="GO" id="GO:0016747">
    <property type="term" value="F:acyltransferase activity, transferring groups other than amino-acyl groups"/>
    <property type="evidence" value="ECO:0007669"/>
    <property type="project" value="InterPro"/>
</dbReference>
<sequence length="222" mass="24569">MAKQLFETFDGGDVTDTILKEAASLFNEQYGIWGPGPANSEPVPKQGSRVKLSKDHLRAQYLPNNVDCFYVRVTIDDKLAGNVFACRWRAKDRTVCWITQLVVHGDYRERGLATFLLNGLRRDGDAIYGLMSSHPAASLAAARSFGHGINSVPTSFIRDNAKRVMEQSPTDCVRYGELDGNLFDATDTSGVVSSVCTNFFVDPTQPLEALGWVRKRAGLAFW</sequence>
<dbReference type="HOGENOM" id="CLU_056576_0_0_1"/>
<dbReference type="InterPro" id="IPR016181">
    <property type="entry name" value="Acyl_CoA_acyltransferase"/>
</dbReference>
<gene>
    <name evidence="2" type="ORF">Z519_08377</name>
</gene>
<dbReference type="Gene3D" id="3.40.630.30">
    <property type="match status" value="1"/>
</dbReference>
<dbReference type="Proteomes" id="UP000053789">
    <property type="component" value="Unassembled WGS sequence"/>
</dbReference>
<keyword evidence="3" id="KW-1185">Reference proteome</keyword>
<dbReference type="AlphaFoldDB" id="A0A0D2I155"/>
<accession>A0A0D2I155</accession>
<evidence type="ECO:0000313" key="3">
    <source>
        <dbReference type="Proteomes" id="UP000053789"/>
    </source>
</evidence>
<evidence type="ECO:0000313" key="2">
    <source>
        <dbReference type="EMBL" id="KIW90594.1"/>
    </source>
</evidence>
<dbReference type="RefSeq" id="XP_016617263.1">
    <property type="nucleotide sequence ID" value="XM_016766105.1"/>
</dbReference>
<evidence type="ECO:0000259" key="1">
    <source>
        <dbReference type="Pfam" id="PF00583"/>
    </source>
</evidence>
<reference evidence="2" key="1">
    <citation type="submission" date="2015-01" db="EMBL/GenBank/DDBJ databases">
        <title>The Genome Sequence of Cladophialophora bantiana CBS 173.52.</title>
        <authorList>
            <consortium name="The Broad Institute Genomics Platform"/>
            <person name="Cuomo C."/>
            <person name="de Hoog S."/>
            <person name="Gorbushina A."/>
            <person name="Stielow B."/>
            <person name="Teixiera M."/>
            <person name="Abouelleil A."/>
            <person name="Chapman S.B."/>
            <person name="Priest M."/>
            <person name="Young S.K."/>
            <person name="Wortman J."/>
            <person name="Nusbaum C."/>
            <person name="Birren B."/>
        </authorList>
    </citation>
    <scope>NUCLEOTIDE SEQUENCE [LARGE SCALE GENOMIC DNA]</scope>
    <source>
        <strain evidence="2">CBS 173.52</strain>
    </source>
</reference>
<dbReference type="EMBL" id="KN846992">
    <property type="protein sequence ID" value="KIW90594.1"/>
    <property type="molecule type" value="Genomic_DNA"/>
</dbReference>
<dbReference type="OrthoDB" id="2019666at2759"/>
<organism evidence="2 3">
    <name type="scientific">Cladophialophora bantiana (strain ATCC 10958 / CBS 173.52 / CDC B-1940 / NIH 8579)</name>
    <name type="common">Xylohypha bantiana</name>
    <dbReference type="NCBI Taxonomy" id="1442370"/>
    <lineage>
        <taxon>Eukaryota</taxon>
        <taxon>Fungi</taxon>
        <taxon>Dikarya</taxon>
        <taxon>Ascomycota</taxon>
        <taxon>Pezizomycotina</taxon>
        <taxon>Eurotiomycetes</taxon>
        <taxon>Chaetothyriomycetidae</taxon>
        <taxon>Chaetothyriales</taxon>
        <taxon>Herpotrichiellaceae</taxon>
        <taxon>Cladophialophora</taxon>
    </lineage>
</organism>
<dbReference type="InterPro" id="IPR000182">
    <property type="entry name" value="GNAT_dom"/>
</dbReference>
<protein>
    <recommendedName>
        <fullName evidence="1">N-acetyltransferase domain-containing protein</fullName>
    </recommendedName>
</protein>
<dbReference type="VEuPathDB" id="FungiDB:Z519_08377"/>
<dbReference type="SUPFAM" id="SSF55729">
    <property type="entry name" value="Acyl-CoA N-acyltransferases (Nat)"/>
    <property type="match status" value="1"/>
</dbReference>
<feature type="domain" description="N-acetyltransferase" evidence="1">
    <location>
        <begin position="62"/>
        <end position="121"/>
    </location>
</feature>
<proteinExistence type="predicted"/>
<dbReference type="GeneID" id="27701305"/>
<dbReference type="Pfam" id="PF00583">
    <property type="entry name" value="Acetyltransf_1"/>
    <property type="match status" value="1"/>
</dbReference>